<dbReference type="Proteomes" id="UP001652445">
    <property type="component" value="Unassembled WGS sequence"/>
</dbReference>
<dbReference type="PROSITE" id="PS50968">
    <property type="entry name" value="BIOTINYL_LIPOYL"/>
    <property type="match status" value="1"/>
</dbReference>
<dbReference type="InterPro" id="IPR050743">
    <property type="entry name" value="2-oxoacid_DH_E2_comp"/>
</dbReference>
<dbReference type="PROSITE" id="PS00189">
    <property type="entry name" value="LIPOYL"/>
    <property type="match status" value="1"/>
</dbReference>
<dbReference type="InterPro" id="IPR004167">
    <property type="entry name" value="PSBD"/>
</dbReference>
<accession>A0ABT2UBB9</accession>
<evidence type="ECO:0000256" key="7">
    <source>
        <dbReference type="SAM" id="MobiDB-lite"/>
    </source>
</evidence>
<evidence type="ECO:0000256" key="1">
    <source>
        <dbReference type="ARBA" id="ARBA00001938"/>
    </source>
</evidence>
<evidence type="ECO:0000259" key="9">
    <source>
        <dbReference type="PROSITE" id="PS51826"/>
    </source>
</evidence>
<name>A0ABT2UBB9_9BACL</name>
<reference evidence="10 11" key="1">
    <citation type="submission" date="2022-09" db="EMBL/GenBank/DDBJ databases">
        <authorList>
            <person name="Han X.L."/>
            <person name="Wang Q."/>
            <person name="Lu T."/>
        </authorList>
    </citation>
    <scope>NUCLEOTIDE SEQUENCE [LARGE SCALE GENOMIC DNA]</scope>
    <source>
        <strain evidence="10 11">WQ 127069</strain>
    </source>
</reference>
<feature type="region of interest" description="Disordered" evidence="7">
    <location>
        <begin position="84"/>
        <end position="105"/>
    </location>
</feature>
<evidence type="ECO:0000256" key="5">
    <source>
        <dbReference type="ARBA" id="ARBA00023315"/>
    </source>
</evidence>
<dbReference type="InterPro" id="IPR023213">
    <property type="entry name" value="CAT-like_dom_sf"/>
</dbReference>
<keyword evidence="4 6" id="KW-0450">Lipoyl</keyword>
<dbReference type="Gene3D" id="4.10.320.10">
    <property type="entry name" value="E3-binding domain"/>
    <property type="match status" value="1"/>
</dbReference>
<dbReference type="CDD" id="cd06849">
    <property type="entry name" value="lipoyl_domain"/>
    <property type="match status" value="1"/>
</dbReference>
<evidence type="ECO:0000259" key="8">
    <source>
        <dbReference type="PROSITE" id="PS50968"/>
    </source>
</evidence>
<dbReference type="SUPFAM" id="SSF51230">
    <property type="entry name" value="Single hybrid motif"/>
    <property type="match status" value="1"/>
</dbReference>
<feature type="region of interest" description="Disordered" evidence="7">
    <location>
        <begin position="199"/>
        <end position="221"/>
    </location>
</feature>
<dbReference type="Pfam" id="PF02817">
    <property type="entry name" value="E3_binding"/>
    <property type="match status" value="1"/>
</dbReference>
<comment type="caution">
    <text evidence="10">The sequence shown here is derived from an EMBL/GenBank/DDBJ whole genome shotgun (WGS) entry which is preliminary data.</text>
</comment>
<evidence type="ECO:0000313" key="10">
    <source>
        <dbReference type="EMBL" id="MCU6791466.1"/>
    </source>
</evidence>
<dbReference type="PANTHER" id="PTHR43178:SF5">
    <property type="entry name" value="LIPOAMIDE ACYLTRANSFERASE COMPONENT OF BRANCHED-CHAIN ALPHA-KETO ACID DEHYDROGENASE COMPLEX, MITOCHONDRIAL"/>
    <property type="match status" value="1"/>
</dbReference>
<organism evidence="10 11">
    <name type="scientific">Paenibacillus baimaensis</name>
    <dbReference type="NCBI Taxonomy" id="2982185"/>
    <lineage>
        <taxon>Bacteria</taxon>
        <taxon>Bacillati</taxon>
        <taxon>Bacillota</taxon>
        <taxon>Bacilli</taxon>
        <taxon>Bacillales</taxon>
        <taxon>Paenibacillaceae</taxon>
        <taxon>Paenibacillus</taxon>
    </lineage>
</organism>
<protein>
    <recommendedName>
        <fullName evidence="6">Dihydrolipoamide acetyltransferase component of pyruvate dehydrogenase complex</fullName>
        <ecNumber evidence="6">2.3.1.-</ecNumber>
    </recommendedName>
</protein>
<dbReference type="InterPro" id="IPR036625">
    <property type="entry name" value="E3-bd_dom_sf"/>
</dbReference>
<evidence type="ECO:0000256" key="2">
    <source>
        <dbReference type="ARBA" id="ARBA00007317"/>
    </source>
</evidence>
<evidence type="ECO:0000256" key="3">
    <source>
        <dbReference type="ARBA" id="ARBA00022679"/>
    </source>
</evidence>
<dbReference type="InterPro" id="IPR003016">
    <property type="entry name" value="2-oxoA_DH_lipoyl-BS"/>
</dbReference>
<dbReference type="PROSITE" id="PS51826">
    <property type="entry name" value="PSBD"/>
    <property type="match status" value="1"/>
</dbReference>
<dbReference type="SUPFAM" id="SSF52777">
    <property type="entry name" value="CoA-dependent acyltransferases"/>
    <property type="match status" value="1"/>
</dbReference>
<dbReference type="Pfam" id="PF00364">
    <property type="entry name" value="Biotin_lipoyl"/>
    <property type="match status" value="1"/>
</dbReference>
<keyword evidence="3 6" id="KW-0808">Transferase</keyword>
<proteinExistence type="inferred from homology"/>
<dbReference type="InterPro" id="IPR000089">
    <property type="entry name" value="Biotin_lipoyl"/>
</dbReference>
<dbReference type="RefSeq" id="WP_262683014.1">
    <property type="nucleotide sequence ID" value="NZ_JAOQIO010000007.1"/>
</dbReference>
<comment type="similarity">
    <text evidence="2 6">Belongs to the 2-oxoacid dehydrogenase family.</text>
</comment>
<dbReference type="SUPFAM" id="SSF47005">
    <property type="entry name" value="Peripheral subunit-binding domain of 2-oxo acid dehydrogenase complex"/>
    <property type="match status" value="1"/>
</dbReference>
<gene>
    <name evidence="10" type="ORF">OB236_04900</name>
</gene>
<dbReference type="Gene3D" id="2.40.50.100">
    <property type="match status" value="1"/>
</dbReference>
<dbReference type="InterPro" id="IPR001078">
    <property type="entry name" value="2-oxoacid_DH_actylTfrase"/>
</dbReference>
<keyword evidence="11" id="KW-1185">Reference proteome</keyword>
<dbReference type="InterPro" id="IPR011053">
    <property type="entry name" value="Single_hybrid_motif"/>
</dbReference>
<dbReference type="Gene3D" id="3.30.559.10">
    <property type="entry name" value="Chloramphenicol acetyltransferase-like domain"/>
    <property type="match status" value="1"/>
</dbReference>
<evidence type="ECO:0000313" key="11">
    <source>
        <dbReference type="Proteomes" id="UP001652445"/>
    </source>
</evidence>
<keyword evidence="5 6" id="KW-0012">Acyltransferase</keyword>
<comment type="cofactor">
    <cofactor evidence="1 6">
        <name>(R)-lipoate</name>
        <dbReference type="ChEBI" id="CHEBI:83088"/>
    </cofactor>
</comment>
<sequence length="471" mass="48544">MAVFEYKFPELGEGIHEGEIVKWLVKPGDVVNDETIIMEVQNDKSTVEVPSPVEGKIVEIKVAEGTVCTIGDLIATIEVSGEVPQQAGHGESAAPAAPAEAAPAAKSDDQAAECAVGGAVAANVANSKLDTPLAGGAPAEGAAQADAAAGGKALATPSVRKLAREKGLNIGLVTASGPNGRVTKEDVLAFAAGGGTAAAAPSAGSEAPADGAEATSNAAAAPSKPAVASSAAAAVSGERIEERVPFKGIRKAISNAMVKSVYTAPHVTLMDEVDVTQLVALRAKSKPIAEKKGVKLTYLPFIVKVLVAAARQFPALNAMIDEEKNEIVYKKYYNIGIATDTDNGLIVPVIQDADRKNIWTIAEAIKDLAARGRDGKLSAAEMKGGTLSITNIGSAGGMFFTPVINFPEVAILGTGRITEKPVVKNGEIVIAPVMALSLSFDHRIIDGATAQNFLNYIKQLLADPELLIMEV</sequence>
<evidence type="ECO:0000256" key="6">
    <source>
        <dbReference type="RuleBase" id="RU003423"/>
    </source>
</evidence>
<dbReference type="PANTHER" id="PTHR43178">
    <property type="entry name" value="DIHYDROLIPOAMIDE ACETYLTRANSFERASE COMPONENT OF PYRUVATE DEHYDROGENASE COMPLEX"/>
    <property type="match status" value="1"/>
</dbReference>
<evidence type="ECO:0000256" key="4">
    <source>
        <dbReference type="ARBA" id="ARBA00022823"/>
    </source>
</evidence>
<feature type="domain" description="Peripheral subunit-binding (PSBD)" evidence="9">
    <location>
        <begin position="154"/>
        <end position="191"/>
    </location>
</feature>
<feature type="domain" description="Lipoyl-binding" evidence="8">
    <location>
        <begin position="3"/>
        <end position="78"/>
    </location>
</feature>
<feature type="compositionally biased region" description="Low complexity" evidence="7">
    <location>
        <begin position="86"/>
        <end position="105"/>
    </location>
</feature>
<dbReference type="EC" id="2.3.1.-" evidence="6"/>
<dbReference type="EMBL" id="JAOQIO010000007">
    <property type="protein sequence ID" value="MCU6791466.1"/>
    <property type="molecule type" value="Genomic_DNA"/>
</dbReference>
<dbReference type="Pfam" id="PF00198">
    <property type="entry name" value="2-oxoacid_dh"/>
    <property type="match status" value="1"/>
</dbReference>